<name>A0ABW5EFR1_9GAMM</name>
<comment type="caution">
    <text evidence="3">The sequence shown here is derived from an EMBL/GenBank/DDBJ whole genome shotgun (WGS) entry which is preliminary data.</text>
</comment>
<dbReference type="Proteomes" id="UP001597425">
    <property type="component" value="Unassembled WGS sequence"/>
</dbReference>
<dbReference type="PROSITE" id="PS51257">
    <property type="entry name" value="PROKAR_LIPOPROTEIN"/>
    <property type="match status" value="1"/>
</dbReference>
<gene>
    <name evidence="3" type="ORF">ACFSKX_16410</name>
</gene>
<evidence type="ECO:0000256" key="1">
    <source>
        <dbReference type="SAM" id="SignalP"/>
    </source>
</evidence>
<accession>A0ABW5EFR1</accession>
<protein>
    <submittedName>
        <fullName evidence="3">DUF2846 domain-containing protein</fullName>
    </submittedName>
</protein>
<dbReference type="Pfam" id="PF11008">
    <property type="entry name" value="DUF2846"/>
    <property type="match status" value="1"/>
</dbReference>
<sequence length="154" mass="17056">MKYIIFLLLFLFMSGCATVPEGALAYDKADVGEPTSEKGVVVLYRKMVPPVMYSVTATLNGKAFSKLPNKSFVWAYVEPGKHEIKIKWPFIATTPGETINLNVEPGKYYFVEFGGSTNVSGVGVAYNTHDLNLDSPEYGLQDVKECCRQMPSQL</sequence>
<dbReference type="RefSeq" id="WP_265722807.1">
    <property type="nucleotide sequence ID" value="NZ_JAPIVK010000029.1"/>
</dbReference>
<evidence type="ECO:0000313" key="4">
    <source>
        <dbReference type="Proteomes" id="UP001597425"/>
    </source>
</evidence>
<keyword evidence="1" id="KW-0732">Signal</keyword>
<evidence type="ECO:0000259" key="2">
    <source>
        <dbReference type="Pfam" id="PF11008"/>
    </source>
</evidence>
<organism evidence="3 4">
    <name type="scientific">Microbulbifer halophilus</name>
    <dbReference type="NCBI Taxonomy" id="453963"/>
    <lineage>
        <taxon>Bacteria</taxon>
        <taxon>Pseudomonadati</taxon>
        <taxon>Pseudomonadota</taxon>
        <taxon>Gammaproteobacteria</taxon>
        <taxon>Cellvibrionales</taxon>
        <taxon>Microbulbiferaceae</taxon>
        <taxon>Microbulbifer</taxon>
    </lineage>
</organism>
<proteinExistence type="predicted"/>
<feature type="domain" description="DUF2846" evidence="2">
    <location>
        <begin position="37"/>
        <end position="117"/>
    </location>
</feature>
<evidence type="ECO:0000313" key="3">
    <source>
        <dbReference type="EMBL" id="MFD2312012.1"/>
    </source>
</evidence>
<feature type="chain" id="PRO_5045143871" evidence="1">
    <location>
        <begin position="26"/>
        <end position="154"/>
    </location>
</feature>
<dbReference type="InterPro" id="IPR022548">
    <property type="entry name" value="DUF2846"/>
</dbReference>
<dbReference type="EMBL" id="JBHUJD010000026">
    <property type="protein sequence ID" value="MFD2312012.1"/>
    <property type="molecule type" value="Genomic_DNA"/>
</dbReference>
<feature type="signal peptide" evidence="1">
    <location>
        <begin position="1"/>
        <end position="25"/>
    </location>
</feature>
<reference evidence="4" key="1">
    <citation type="journal article" date="2019" name="Int. J. Syst. Evol. Microbiol.">
        <title>The Global Catalogue of Microorganisms (GCM) 10K type strain sequencing project: providing services to taxonomists for standard genome sequencing and annotation.</title>
        <authorList>
            <consortium name="The Broad Institute Genomics Platform"/>
            <consortium name="The Broad Institute Genome Sequencing Center for Infectious Disease"/>
            <person name="Wu L."/>
            <person name="Ma J."/>
        </authorList>
    </citation>
    <scope>NUCLEOTIDE SEQUENCE [LARGE SCALE GENOMIC DNA]</scope>
    <source>
        <strain evidence="4">KCTC 12848</strain>
    </source>
</reference>
<keyword evidence="4" id="KW-1185">Reference proteome</keyword>